<keyword evidence="2" id="KW-1185">Reference proteome</keyword>
<name>A0ABP9JIU4_9ACTN</name>
<dbReference type="Proteomes" id="UP001501759">
    <property type="component" value="Unassembled WGS sequence"/>
</dbReference>
<evidence type="ECO:0000313" key="2">
    <source>
        <dbReference type="Proteomes" id="UP001501759"/>
    </source>
</evidence>
<protein>
    <submittedName>
        <fullName evidence="1">Uncharacterized protein</fullName>
    </submittedName>
</protein>
<dbReference type="RefSeq" id="WP_345657286.1">
    <property type="nucleotide sequence ID" value="NZ_BAABKB010000039.1"/>
</dbReference>
<sequence length="102" mass="10396">MLVDGLDEIPDTDTRSALMAKPANVSARSEGPYRFVAATQPLPAQEVSKPGERSARRGGDTELVAESAAAFCGGGRGAEAGKPGLVGLGEALGSIVVTLFPR</sequence>
<gene>
    <name evidence="1" type="ORF">GCM10023335_75010</name>
</gene>
<evidence type="ECO:0000313" key="1">
    <source>
        <dbReference type="EMBL" id="GAA5032474.1"/>
    </source>
</evidence>
<reference evidence="2" key="1">
    <citation type="journal article" date="2019" name="Int. J. Syst. Evol. Microbiol.">
        <title>The Global Catalogue of Microorganisms (GCM) 10K type strain sequencing project: providing services to taxonomists for standard genome sequencing and annotation.</title>
        <authorList>
            <consortium name="The Broad Institute Genomics Platform"/>
            <consortium name="The Broad Institute Genome Sequencing Center for Infectious Disease"/>
            <person name="Wu L."/>
            <person name="Ma J."/>
        </authorList>
    </citation>
    <scope>NUCLEOTIDE SEQUENCE [LARGE SCALE GENOMIC DNA]</scope>
    <source>
        <strain evidence="2">JCM 18409</strain>
    </source>
</reference>
<proteinExistence type="predicted"/>
<dbReference type="EMBL" id="BAABKB010000039">
    <property type="protein sequence ID" value="GAA5032474.1"/>
    <property type="molecule type" value="Genomic_DNA"/>
</dbReference>
<organism evidence="1 2">
    <name type="scientific">Streptomyces siamensis</name>
    <dbReference type="NCBI Taxonomy" id="1274986"/>
    <lineage>
        <taxon>Bacteria</taxon>
        <taxon>Bacillati</taxon>
        <taxon>Actinomycetota</taxon>
        <taxon>Actinomycetes</taxon>
        <taxon>Kitasatosporales</taxon>
        <taxon>Streptomycetaceae</taxon>
        <taxon>Streptomyces</taxon>
    </lineage>
</organism>
<accession>A0ABP9JIU4</accession>
<comment type="caution">
    <text evidence="1">The sequence shown here is derived from an EMBL/GenBank/DDBJ whole genome shotgun (WGS) entry which is preliminary data.</text>
</comment>